<keyword evidence="2" id="KW-1185">Reference proteome</keyword>
<dbReference type="Proteomes" id="UP000005952">
    <property type="component" value="Chromosome"/>
</dbReference>
<evidence type="ECO:0000313" key="2">
    <source>
        <dbReference type="Proteomes" id="UP000005952"/>
    </source>
</evidence>
<gene>
    <name evidence="1" type="ORF">HYPDE_35983</name>
</gene>
<accession>N0B760</accession>
<dbReference type="STRING" id="670307.HYPDE_35983"/>
<dbReference type="EMBL" id="CP005587">
    <property type="protein sequence ID" value="AGK58868.1"/>
    <property type="molecule type" value="Genomic_DNA"/>
</dbReference>
<dbReference type="AlphaFoldDB" id="N0B760"/>
<reference evidence="1 2" key="1">
    <citation type="journal article" date="2013" name="Genome Announc.">
        <title>Genome sequences for three denitrifying bacterial strains isolated from a uranium- and nitrate-contaminated subsurface environment.</title>
        <authorList>
            <person name="Venkatramanan R."/>
            <person name="Prakash O."/>
            <person name="Woyke T."/>
            <person name="Chain P."/>
            <person name="Goodwin L.A."/>
            <person name="Watson D."/>
            <person name="Brooks S."/>
            <person name="Kostka J.E."/>
            <person name="Green S.J."/>
        </authorList>
    </citation>
    <scope>NUCLEOTIDE SEQUENCE [LARGE SCALE GENOMIC DNA]</scope>
    <source>
        <strain evidence="1 2">1NES1</strain>
    </source>
</reference>
<dbReference type="OrthoDB" id="9795737at2"/>
<evidence type="ECO:0008006" key="3">
    <source>
        <dbReference type="Google" id="ProtNLM"/>
    </source>
</evidence>
<organism evidence="1 2">
    <name type="scientific">Hyphomicrobium denitrificans 1NES1</name>
    <dbReference type="NCBI Taxonomy" id="670307"/>
    <lineage>
        <taxon>Bacteria</taxon>
        <taxon>Pseudomonadati</taxon>
        <taxon>Pseudomonadota</taxon>
        <taxon>Alphaproteobacteria</taxon>
        <taxon>Hyphomicrobiales</taxon>
        <taxon>Hyphomicrobiaceae</taxon>
        <taxon>Hyphomicrobium</taxon>
    </lineage>
</organism>
<name>N0B760_9HYPH</name>
<dbReference type="KEGG" id="hdt:HYPDE_35983"/>
<proteinExistence type="predicted"/>
<sequence>MPTFIVIASFTDKGVHDAKDTVNRADKFKAIAKNAGVTIKDMYWTIGPFDVVTICEAPDDETATALSLSIAARGHVRTQTLRAFNATEISKVIGKMV</sequence>
<dbReference type="InterPro" id="IPR014845">
    <property type="entry name" value="GYD/TTHA1554"/>
</dbReference>
<protein>
    <recommendedName>
        <fullName evidence="3">GYD family protein</fullName>
    </recommendedName>
</protein>
<dbReference type="HOGENOM" id="CLU_155227_2_0_5"/>
<evidence type="ECO:0000313" key="1">
    <source>
        <dbReference type="EMBL" id="AGK58868.1"/>
    </source>
</evidence>
<dbReference type="RefSeq" id="WP_015598887.1">
    <property type="nucleotide sequence ID" value="NC_021172.1"/>
</dbReference>
<dbReference type="eggNOG" id="COG4274">
    <property type="taxonomic scope" value="Bacteria"/>
</dbReference>
<dbReference type="Pfam" id="PF08734">
    <property type="entry name" value="GYD"/>
    <property type="match status" value="1"/>
</dbReference>